<proteinExistence type="predicted"/>
<dbReference type="HOGENOM" id="CLU_2573417_0_0_1"/>
<organism evidence="1 2">
    <name type="scientific">Amanita muscaria (strain Koide BX008)</name>
    <dbReference type="NCBI Taxonomy" id="946122"/>
    <lineage>
        <taxon>Eukaryota</taxon>
        <taxon>Fungi</taxon>
        <taxon>Dikarya</taxon>
        <taxon>Basidiomycota</taxon>
        <taxon>Agaricomycotina</taxon>
        <taxon>Agaricomycetes</taxon>
        <taxon>Agaricomycetidae</taxon>
        <taxon>Agaricales</taxon>
        <taxon>Pluteineae</taxon>
        <taxon>Amanitaceae</taxon>
        <taxon>Amanita</taxon>
    </lineage>
</organism>
<dbReference type="Proteomes" id="UP000054549">
    <property type="component" value="Unassembled WGS sequence"/>
</dbReference>
<evidence type="ECO:0000313" key="1">
    <source>
        <dbReference type="EMBL" id="KIL62547.1"/>
    </source>
</evidence>
<dbReference type="InParanoid" id="A0A0C2WLW2"/>
<evidence type="ECO:0000313" key="2">
    <source>
        <dbReference type="Proteomes" id="UP000054549"/>
    </source>
</evidence>
<keyword evidence="2" id="KW-1185">Reference proteome</keyword>
<gene>
    <name evidence="1" type="ORF">M378DRAFT_755257</name>
</gene>
<reference evidence="1 2" key="1">
    <citation type="submission" date="2014-04" db="EMBL/GenBank/DDBJ databases">
        <title>Evolutionary Origins and Diversification of the Mycorrhizal Mutualists.</title>
        <authorList>
            <consortium name="DOE Joint Genome Institute"/>
            <consortium name="Mycorrhizal Genomics Consortium"/>
            <person name="Kohler A."/>
            <person name="Kuo A."/>
            <person name="Nagy L.G."/>
            <person name="Floudas D."/>
            <person name="Copeland A."/>
            <person name="Barry K.W."/>
            <person name="Cichocki N."/>
            <person name="Veneault-Fourrey C."/>
            <person name="LaButti K."/>
            <person name="Lindquist E.A."/>
            <person name="Lipzen A."/>
            <person name="Lundell T."/>
            <person name="Morin E."/>
            <person name="Murat C."/>
            <person name="Riley R."/>
            <person name="Ohm R."/>
            <person name="Sun H."/>
            <person name="Tunlid A."/>
            <person name="Henrissat B."/>
            <person name="Grigoriev I.V."/>
            <person name="Hibbett D.S."/>
            <person name="Martin F."/>
        </authorList>
    </citation>
    <scope>NUCLEOTIDE SEQUENCE [LARGE SCALE GENOMIC DNA]</scope>
    <source>
        <strain evidence="1 2">Koide BX008</strain>
    </source>
</reference>
<dbReference type="AlphaFoldDB" id="A0A0C2WLW2"/>
<name>A0A0C2WLW2_AMAMK</name>
<accession>A0A0C2WLW2</accession>
<dbReference type="EMBL" id="KN818269">
    <property type="protein sequence ID" value="KIL62547.1"/>
    <property type="molecule type" value="Genomic_DNA"/>
</dbReference>
<sequence length="81" mass="9185">MHSVRNPKKGKSTSITSPGETRMVILMLYGLHQQRSTRIDDRCFVSTINCLRASVCMRFPLETMTRTPYRSTDAAISSFAQ</sequence>
<protein>
    <submittedName>
        <fullName evidence="1">Uncharacterized protein</fullName>
    </submittedName>
</protein>